<evidence type="ECO:0000313" key="4">
    <source>
        <dbReference type="Proteomes" id="UP000271098"/>
    </source>
</evidence>
<feature type="region of interest" description="Disordered" evidence="1">
    <location>
        <begin position="1"/>
        <end position="35"/>
    </location>
</feature>
<proteinExistence type="predicted"/>
<name>A0A183D9T1_9BILA</name>
<evidence type="ECO:0000259" key="2">
    <source>
        <dbReference type="Pfam" id="PF13638"/>
    </source>
</evidence>
<keyword evidence="4" id="KW-1185">Reference proteome</keyword>
<reference evidence="5" key="1">
    <citation type="submission" date="2016-06" db="UniProtKB">
        <authorList>
            <consortium name="WormBaseParasite"/>
        </authorList>
    </citation>
    <scope>IDENTIFICATION</scope>
</reference>
<evidence type="ECO:0000313" key="3">
    <source>
        <dbReference type="EMBL" id="VDK50952.1"/>
    </source>
</evidence>
<dbReference type="Gene3D" id="3.40.50.1010">
    <property type="entry name" value="5'-nuclease"/>
    <property type="match status" value="1"/>
</dbReference>
<dbReference type="InterPro" id="IPR002716">
    <property type="entry name" value="PIN_dom"/>
</dbReference>
<accession>A0A183D9T1</accession>
<feature type="domain" description="PIN" evidence="2">
    <location>
        <begin position="121"/>
        <end position="161"/>
    </location>
</feature>
<dbReference type="Pfam" id="PF13638">
    <property type="entry name" value="PIN_4"/>
    <property type="match status" value="1"/>
</dbReference>
<dbReference type="EMBL" id="UYRT01011696">
    <property type="protein sequence ID" value="VDK50952.1"/>
    <property type="molecule type" value="Genomic_DNA"/>
</dbReference>
<evidence type="ECO:0000256" key="1">
    <source>
        <dbReference type="SAM" id="MobiDB-lite"/>
    </source>
</evidence>
<dbReference type="AlphaFoldDB" id="A0A183D9T1"/>
<gene>
    <name evidence="3" type="ORF">GPUH_LOCUS5470</name>
</gene>
<sequence>MGVPGCRPIKQEKAEKPKKSITSEEESAPLNNAANETAAADCGVPSVSEPCDELMEVDENIIEGLSNEEEPMEIDFVVGEVQAFRRDYYFCPDIISKDVETITNSTKCMGGDGAGKSAIVIVFDTSCLLQDTTLLTRCIQRLYHAVIPYTVVRELDGLKKSVCFYYWCSVFAVVSSISSKEAGVSSLILYTLVTLRLLL</sequence>
<evidence type="ECO:0000313" key="5">
    <source>
        <dbReference type="WBParaSite" id="GPUH_0000547901-mRNA-1"/>
    </source>
</evidence>
<protein>
    <submittedName>
        <fullName evidence="5">PINc domain-containing protein</fullName>
    </submittedName>
</protein>
<dbReference type="Proteomes" id="UP000271098">
    <property type="component" value="Unassembled WGS sequence"/>
</dbReference>
<dbReference type="WBParaSite" id="GPUH_0000547901-mRNA-1">
    <property type="protein sequence ID" value="GPUH_0000547901-mRNA-1"/>
    <property type="gene ID" value="GPUH_0000547901"/>
</dbReference>
<feature type="compositionally biased region" description="Basic and acidic residues" evidence="1">
    <location>
        <begin position="9"/>
        <end position="22"/>
    </location>
</feature>
<reference evidence="3 4" key="2">
    <citation type="submission" date="2018-11" db="EMBL/GenBank/DDBJ databases">
        <authorList>
            <consortium name="Pathogen Informatics"/>
        </authorList>
    </citation>
    <scope>NUCLEOTIDE SEQUENCE [LARGE SCALE GENOMIC DNA]</scope>
</reference>
<organism evidence="5">
    <name type="scientific">Gongylonema pulchrum</name>
    <dbReference type="NCBI Taxonomy" id="637853"/>
    <lineage>
        <taxon>Eukaryota</taxon>
        <taxon>Metazoa</taxon>
        <taxon>Ecdysozoa</taxon>
        <taxon>Nematoda</taxon>
        <taxon>Chromadorea</taxon>
        <taxon>Rhabditida</taxon>
        <taxon>Spirurina</taxon>
        <taxon>Spiruromorpha</taxon>
        <taxon>Spiruroidea</taxon>
        <taxon>Gongylonematidae</taxon>
        <taxon>Gongylonema</taxon>
    </lineage>
</organism>
<dbReference type="OrthoDB" id="2017974at2759"/>